<gene>
    <name evidence="2" type="ORF">H7H73_23630</name>
    <name evidence="3" type="ORF">MJO55_02480</name>
</gene>
<dbReference type="Proteomes" id="UP001140272">
    <property type="component" value="Unassembled WGS sequence"/>
</dbReference>
<evidence type="ECO:0000313" key="2">
    <source>
        <dbReference type="EMBL" id="MCV7072890.1"/>
    </source>
</evidence>
<evidence type="ECO:0000313" key="4">
    <source>
        <dbReference type="Proteomes" id="UP001055159"/>
    </source>
</evidence>
<reference evidence="3" key="3">
    <citation type="submission" date="2022-08" db="EMBL/GenBank/DDBJ databases">
        <title>Whole genome sequencing of non-tuberculosis mycobacteria type-strains.</title>
        <authorList>
            <person name="Igarashi Y."/>
            <person name="Osugi A."/>
            <person name="Mitarai S."/>
        </authorList>
    </citation>
    <scope>NUCLEOTIDE SEQUENCE</scope>
    <source>
        <strain evidence="3">JCM 16372</strain>
    </source>
</reference>
<dbReference type="EMBL" id="CP092427">
    <property type="protein sequence ID" value="ULP37328.1"/>
    <property type="molecule type" value="Genomic_DNA"/>
</dbReference>
<feature type="region of interest" description="Disordered" evidence="1">
    <location>
        <begin position="1"/>
        <end position="20"/>
    </location>
</feature>
<dbReference type="RefSeq" id="WP_043404590.1">
    <property type="nucleotide sequence ID" value="NZ_CP092427.2"/>
</dbReference>
<evidence type="ECO:0000313" key="5">
    <source>
        <dbReference type="Proteomes" id="UP001140272"/>
    </source>
</evidence>
<reference evidence="2" key="1">
    <citation type="submission" date="2020-07" db="EMBL/GenBank/DDBJ databases">
        <authorList>
            <person name="Pettersson B.M.F."/>
            <person name="Behra P.R.K."/>
            <person name="Ramesh M."/>
            <person name="Das S."/>
            <person name="Dasgupta S."/>
            <person name="Kirsebom L.A."/>
        </authorList>
    </citation>
    <scope>NUCLEOTIDE SEQUENCE</scope>
    <source>
        <strain evidence="2">DSM 45406</strain>
    </source>
</reference>
<dbReference type="Proteomes" id="UP001055159">
    <property type="component" value="Chromosome"/>
</dbReference>
<organism evidence="2 5">
    <name type="scientific">Mycolicibacterium rufum</name>
    <dbReference type="NCBI Taxonomy" id="318424"/>
    <lineage>
        <taxon>Bacteria</taxon>
        <taxon>Bacillati</taxon>
        <taxon>Actinomycetota</taxon>
        <taxon>Actinomycetes</taxon>
        <taxon>Mycobacteriales</taxon>
        <taxon>Mycobacteriaceae</taxon>
        <taxon>Mycolicibacterium</taxon>
    </lineage>
</organism>
<dbReference type="EMBL" id="JACKRN010000772">
    <property type="protein sequence ID" value="MCV7072890.1"/>
    <property type="molecule type" value="Genomic_DNA"/>
</dbReference>
<evidence type="ECO:0000313" key="3">
    <source>
        <dbReference type="EMBL" id="ULP37328.1"/>
    </source>
</evidence>
<sequence>MSRRSEQKKARRKKRRSARDDAWIPARVAEQLEIAAELEDFDARLTERGWEFSEDVDDETGAAWYWPASEAEVADEDEVVNVTVVLLTPEDEGEVAHVVLVGTADDYQFNLVELFEHLDAIEAYRLGDPMPVFA</sequence>
<accession>A0A9X2YGI4</accession>
<dbReference type="AlphaFoldDB" id="A0A9X2YGI4"/>
<keyword evidence="4" id="KW-1185">Reference proteome</keyword>
<name>A0A9X2YGI4_9MYCO</name>
<evidence type="ECO:0000256" key="1">
    <source>
        <dbReference type="SAM" id="MobiDB-lite"/>
    </source>
</evidence>
<protein>
    <submittedName>
        <fullName evidence="2">Uncharacterized protein</fullName>
    </submittedName>
</protein>
<proteinExistence type="predicted"/>
<reference evidence="2" key="2">
    <citation type="journal article" date="2022" name="BMC Genomics">
        <title>Comparative genome analysis of mycobacteria focusing on tRNA and non-coding RNA.</title>
        <authorList>
            <person name="Behra P.R.K."/>
            <person name="Pettersson B.M.F."/>
            <person name="Ramesh M."/>
            <person name="Das S."/>
            <person name="Dasgupta S."/>
            <person name="Kirsebom L.A."/>
        </authorList>
    </citation>
    <scope>NUCLEOTIDE SEQUENCE</scope>
    <source>
        <strain evidence="2">DSM 45406</strain>
    </source>
</reference>